<dbReference type="AlphaFoldDB" id="A0A0A8YVZ5"/>
<sequence>MWKAPNLNNQKLKRLVYINIISGLFL</sequence>
<proteinExistence type="predicted"/>
<organism evidence="1">
    <name type="scientific">Arundo donax</name>
    <name type="common">Giant reed</name>
    <name type="synonym">Donax arundinaceus</name>
    <dbReference type="NCBI Taxonomy" id="35708"/>
    <lineage>
        <taxon>Eukaryota</taxon>
        <taxon>Viridiplantae</taxon>
        <taxon>Streptophyta</taxon>
        <taxon>Embryophyta</taxon>
        <taxon>Tracheophyta</taxon>
        <taxon>Spermatophyta</taxon>
        <taxon>Magnoliopsida</taxon>
        <taxon>Liliopsida</taxon>
        <taxon>Poales</taxon>
        <taxon>Poaceae</taxon>
        <taxon>PACMAD clade</taxon>
        <taxon>Arundinoideae</taxon>
        <taxon>Arundineae</taxon>
        <taxon>Arundo</taxon>
    </lineage>
</organism>
<reference evidence="1" key="2">
    <citation type="journal article" date="2015" name="Data Brief">
        <title>Shoot transcriptome of the giant reed, Arundo donax.</title>
        <authorList>
            <person name="Barrero R.A."/>
            <person name="Guerrero F.D."/>
            <person name="Moolhuijzen P."/>
            <person name="Goolsby J.A."/>
            <person name="Tidwell J."/>
            <person name="Bellgard S.E."/>
            <person name="Bellgard M.I."/>
        </authorList>
    </citation>
    <scope>NUCLEOTIDE SEQUENCE</scope>
    <source>
        <tissue evidence="1">Shoot tissue taken approximately 20 cm above the soil surface</tissue>
    </source>
</reference>
<protein>
    <submittedName>
        <fullName evidence="1">Uncharacterized protein</fullName>
    </submittedName>
</protein>
<dbReference type="EMBL" id="GBRH01267124">
    <property type="protein sequence ID" value="JAD30771.1"/>
    <property type="molecule type" value="Transcribed_RNA"/>
</dbReference>
<accession>A0A0A8YVZ5</accession>
<name>A0A0A8YVZ5_ARUDO</name>
<evidence type="ECO:0000313" key="1">
    <source>
        <dbReference type="EMBL" id="JAD30771.1"/>
    </source>
</evidence>
<reference evidence="1" key="1">
    <citation type="submission" date="2014-09" db="EMBL/GenBank/DDBJ databases">
        <authorList>
            <person name="Magalhaes I.L.F."/>
            <person name="Oliveira U."/>
            <person name="Santos F.R."/>
            <person name="Vidigal T.H.D.A."/>
            <person name="Brescovit A.D."/>
            <person name="Santos A.J."/>
        </authorList>
    </citation>
    <scope>NUCLEOTIDE SEQUENCE</scope>
    <source>
        <tissue evidence="1">Shoot tissue taken approximately 20 cm above the soil surface</tissue>
    </source>
</reference>